<reference evidence="2" key="1">
    <citation type="submission" date="2023-03" db="EMBL/GenBank/DDBJ databases">
        <title>Massive genome expansion in bonnet fungi (Mycena s.s.) driven by repeated elements and novel gene families across ecological guilds.</title>
        <authorList>
            <consortium name="Lawrence Berkeley National Laboratory"/>
            <person name="Harder C.B."/>
            <person name="Miyauchi S."/>
            <person name="Viragh M."/>
            <person name="Kuo A."/>
            <person name="Thoen E."/>
            <person name="Andreopoulos B."/>
            <person name="Lu D."/>
            <person name="Skrede I."/>
            <person name="Drula E."/>
            <person name="Henrissat B."/>
            <person name="Morin E."/>
            <person name="Kohler A."/>
            <person name="Barry K."/>
            <person name="LaButti K."/>
            <person name="Morin E."/>
            <person name="Salamov A."/>
            <person name="Lipzen A."/>
            <person name="Mereny Z."/>
            <person name="Hegedus B."/>
            <person name="Baldrian P."/>
            <person name="Stursova M."/>
            <person name="Weitz H."/>
            <person name="Taylor A."/>
            <person name="Grigoriev I.V."/>
            <person name="Nagy L.G."/>
            <person name="Martin F."/>
            <person name="Kauserud H."/>
        </authorList>
    </citation>
    <scope>NUCLEOTIDE SEQUENCE</scope>
    <source>
        <strain evidence="2">9144</strain>
    </source>
</reference>
<evidence type="ECO:0000313" key="2">
    <source>
        <dbReference type="EMBL" id="KAJ7220651.1"/>
    </source>
</evidence>
<name>A0AAD6VWX9_9AGAR</name>
<dbReference type="PANTHER" id="PTHR37919">
    <property type="entry name" value="PROTEIN CBG05606"/>
    <property type="match status" value="1"/>
</dbReference>
<evidence type="ECO:0000256" key="1">
    <source>
        <dbReference type="SAM" id="Phobius"/>
    </source>
</evidence>
<protein>
    <recommendedName>
        <fullName evidence="4">EXPERA domain-containing protein</fullName>
    </recommendedName>
</protein>
<feature type="transmembrane region" description="Helical" evidence="1">
    <location>
        <begin position="6"/>
        <end position="24"/>
    </location>
</feature>
<dbReference type="Proteomes" id="UP001219525">
    <property type="component" value="Unassembled WGS sequence"/>
</dbReference>
<sequence length="178" mass="20459">MPLKTHTWISLWFLLTAPIIFWDVGYCFMRPRSMVGGDLHWLWKPYSIYQEIYGVKSLERGDGFTNAQTLLNVIETLLNLLYLYTAHITAWPGAPLVGLTAAVMTLSKTVLYFAQEYYCGFCMIGHNSAKDLLMYYFATNTWWIIVPAFISNRLFWDMADELTYAHKMAVKAASGKAK</sequence>
<evidence type="ECO:0008006" key="4">
    <source>
        <dbReference type="Google" id="ProtNLM"/>
    </source>
</evidence>
<keyword evidence="1" id="KW-1133">Transmembrane helix</keyword>
<evidence type="ECO:0000313" key="3">
    <source>
        <dbReference type="Proteomes" id="UP001219525"/>
    </source>
</evidence>
<keyword evidence="1" id="KW-0812">Transmembrane</keyword>
<comment type="caution">
    <text evidence="2">The sequence shown here is derived from an EMBL/GenBank/DDBJ whole genome shotgun (WGS) entry which is preliminary data.</text>
</comment>
<organism evidence="2 3">
    <name type="scientific">Mycena pura</name>
    <dbReference type="NCBI Taxonomy" id="153505"/>
    <lineage>
        <taxon>Eukaryota</taxon>
        <taxon>Fungi</taxon>
        <taxon>Dikarya</taxon>
        <taxon>Basidiomycota</taxon>
        <taxon>Agaricomycotina</taxon>
        <taxon>Agaricomycetes</taxon>
        <taxon>Agaricomycetidae</taxon>
        <taxon>Agaricales</taxon>
        <taxon>Marasmiineae</taxon>
        <taxon>Mycenaceae</taxon>
        <taxon>Mycena</taxon>
    </lineage>
</organism>
<proteinExistence type="predicted"/>
<dbReference type="AlphaFoldDB" id="A0AAD6VWX9"/>
<gene>
    <name evidence="2" type="ORF">GGX14DRAFT_675507</name>
</gene>
<accession>A0AAD6VWX9</accession>
<keyword evidence="1" id="KW-0472">Membrane</keyword>
<feature type="transmembrane region" description="Helical" evidence="1">
    <location>
        <begin position="133"/>
        <end position="150"/>
    </location>
</feature>
<dbReference type="PANTHER" id="PTHR37919:SF2">
    <property type="entry name" value="EXPERA DOMAIN-CONTAINING PROTEIN"/>
    <property type="match status" value="1"/>
</dbReference>
<keyword evidence="3" id="KW-1185">Reference proteome</keyword>
<dbReference type="EMBL" id="JARJCW010000009">
    <property type="protein sequence ID" value="KAJ7220651.1"/>
    <property type="molecule type" value="Genomic_DNA"/>
</dbReference>